<reference evidence="10 11" key="1">
    <citation type="submission" date="2018-12" db="EMBL/GenBank/DDBJ databases">
        <title>Corynebacterium sanguinis sp. nov., a clinically-associated and environmental corynebacterium.</title>
        <authorList>
            <person name="Gonzales-Siles L."/>
            <person name="Jaen-Luchoro D."/>
            <person name="Cardew S."/>
            <person name="Inganas E."/>
            <person name="Ohlen M."/>
            <person name="Jensie-Markopolous S."/>
            <person name="Pinyeiro-Iglesias B."/>
            <person name="Molin K."/>
            <person name="Skovbjerg S."/>
            <person name="Svensson-Stadler L."/>
            <person name="Funke G."/>
            <person name="Moore E.R.B."/>
        </authorList>
    </citation>
    <scope>NUCLEOTIDE SEQUENCE [LARGE SCALE GENOMIC DNA]</scope>
    <source>
        <strain evidence="10 11">58734</strain>
    </source>
</reference>
<keyword evidence="6 7" id="KW-0472">Membrane</keyword>
<dbReference type="PANTHER" id="PTHR33406:SF6">
    <property type="entry name" value="MEMBRANE PROTEIN YDGH-RELATED"/>
    <property type="match status" value="1"/>
</dbReference>
<feature type="transmembrane region" description="Helical" evidence="7">
    <location>
        <begin position="204"/>
        <end position="225"/>
    </location>
</feature>
<feature type="transmembrane region" description="Helical" evidence="7">
    <location>
        <begin position="458"/>
        <end position="476"/>
    </location>
</feature>
<keyword evidence="3" id="KW-1003">Cell membrane</keyword>
<dbReference type="InterPro" id="IPR050545">
    <property type="entry name" value="Mycobact_MmpL"/>
</dbReference>
<evidence type="ECO:0000256" key="1">
    <source>
        <dbReference type="ARBA" id="ARBA00004651"/>
    </source>
</evidence>
<evidence type="ECO:0000259" key="8">
    <source>
        <dbReference type="Pfam" id="PF03176"/>
    </source>
</evidence>
<proteinExistence type="inferred from homology"/>
<feature type="transmembrane region" description="Helical" evidence="7">
    <location>
        <begin position="552"/>
        <end position="577"/>
    </location>
</feature>
<evidence type="ECO:0000256" key="3">
    <source>
        <dbReference type="ARBA" id="ARBA00022475"/>
    </source>
</evidence>
<dbReference type="RefSeq" id="WP_136651619.1">
    <property type="nucleotide sequence ID" value="NZ_JACEOR010000384.1"/>
</dbReference>
<evidence type="ECO:0000256" key="6">
    <source>
        <dbReference type="ARBA" id="ARBA00023136"/>
    </source>
</evidence>
<feature type="transmembrane region" description="Helical" evidence="7">
    <location>
        <begin position="583"/>
        <end position="604"/>
    </location>
</feature>
<dbReference type="EMBL" id="RXIR01000002">
    <property type="protein sequence ID" value="TVS29971.1"/>
    <property type="molecule type" value="Genomic_DNA"/>
</dbReference>
<keyword evidence="12" id="KW-1185">Reference proteome</keyword>
<dbReference type="PANTHER" id="PTHR33406">
    <property type="entry name" value="MEMBRANE PROTEIN MJ1562-RELATED"/>
    <property type="match status" value="1"/>
</dbReference>
<comment type="similarity">
    <text evidence="2">Belongs to the resistance-nodulation-cell division (RND) (TC 2.A.6) family. MmpL subfamily.</text>
</comment>
<feature type="transmembrane region" description="Helical" evidence="7">
    <location>
        <begin position="279"/>
        <end position="302"/>
    </location>
</feature>
<evidence type="ECO:0000313" key="11">
    <source>
        <dbReference type="Proteomes" id="UP000336646"/>
    </source>
</evidence>
<feature type="domain" description="Membrane transport protein MMPL" evidence="8">
    <location>
        <begin position="389"/>
        <end position="623"/>
    </location>
</feature>
<keyword evidence="5 7" id="KW-1133">Transmembrane helix</keyword>
<dbReference type="Proteomes" id="UP000580709">
    <property type="component" value="Unassembled WGS sequence"/>
</dbReference>
<feature type="transmembrane region" description="Helical" evidence="7">
    <location>
        <begin position="246"/>
        <end position="267"/>
    </location>
</feature>
<protein>
    <submittedName>
        <fullName evidence="10">MMPL family transporter</fullName>
    </submittedName>
</protein>
<dbReference type="OrthoDB" id="2365435at2"/>
<evidence type="ECO:0000313" key="10">
    <source>
        <dbReference type="EMBL" id="TVS29971.1"/>
    </source>
</evidence>
<evidence type="ECO:0000256" key="5">
    <source>
        <dbReference type="ARBA" id="ARBA00022989"/>
    </source>
</evidence>
<sequence>MRWVSLAIIAVAAFLISLGPIDSPNSPTAMLPDGFDSTEVAAQRAATEGEGSAAVVLFTGLSPETLPQLQGKAEEIGGPLIPNESVDAAIVPVEVTSESLTDNVDVVESLRATAADGLPEGVESQVTGPAAIEADLSGVFSGANVTLLAVTAIIVAVLLVFTYRSPILWIIPLLVIGIADRLVATTYPRVLDAVGMQWNESTGGILSVLVFGAGTNYALLLISRYRDELTRTENRFEAMFRAWKPTVSTIVASAATVALGVLCLLLSHTPTNRALGLSAAFGVGVALFFGAFVLPGILILFGRWIFWPKTPKVGDTTEHRVFDAVGRLVSARPAAVLGSSLVILGIMCAGALQISTGLTQSDQFIDTPESITAADDLSEAFPNMSATPAIALTSEPEAATASLEGAGLSVMDSGNGSLQVSGGDTAEIRDALAGTDAKVGGLDAELYDTEQAAAEDRMIIFPVVLLLIFVSLIFLLRSVVAPVVMTASVLLTNVAALGIGWWVSHYIFGFERFDSTTPLYAFVFLVALGIDYTIFLVTRAREDSAELGTRRGILTALSTTGGVITSAGILLAAVFAALGVLPLVALAQIGIVICLGVLLDTLIVRSLIVPSVVELLGDKFWWPAKPGALAER</sequence>
<feature type="transmembrane region" description="Helical" evidence="7">
    <location>
        <begin position="139"/>
        <end position="160"/>
    </location>
</feature>
<feature type="transmembrane region" description="Helical" evidence="7">
    <location>
        <begin position="483"/>
        <end position="507"/>
    </location>
</feature>
<feature type="transmembrane region" description="Helical" evidence="7">
    <location>
        <begin position="334"/>
        <end position="354"/>
    </location>
</feature>
<evidence type="ECO:0000256" key="7">
    <source>
        <dbReference type="SAM" id="Phobius"/>
    </source>
</evidence>
<organism evidence="10 11">
    <name type="scientific">Corynebacterium sanguinis</name>
    <dbReference type="NCBI Taxonomy" id="2594913"/>
    <lineage>
        <taxon>Bacteria</taxon>
        <taxon>Bacillati</taxon>
        <taxon>Actinomycetota</taxon>
        <taxon>Actinomycetes</taxon>
        <taxon>Mycobacteriales</taxon>
        <taxon>Corynebacteriaceae</taxon>
        <taxon>Corynebacterium</taxon>
    </lineage>
</organism>
<evidence type="ECO:0000256" key="4">
    <source>
        <dbReference type="ARBA" id="ARBA00022692"/>
    </source>
</evidence>
<dbReference type="Proteomes" id="UP000336646">
    <property type="component" value="Unassembled WGS sequence"/>
</dbReference>
<dbReference type="Gene3D" id="1.20.1640.10">
    <property type="entry name" value="Multidrug efflux transporter AcrB transmembrane domain"/>
    <property type="match status" value="2"/>
</dbReference>
<reference evidence="9 12" key="2">
    <citation type="submission" date="2020-07" db="EMBL/GenBank/DDBJ databases">
        <authorList>
            <person name="Khare M."/>
        </authorList>
    </citation>
    <scope>NUCLEOTIDE SEQUENCE [LARGE SCALE GENOMIC DNA]</scope>
    <source>
        <strain evidence="9 12">P8776</strain>
    </source>
</reference>
<dbReference type="EMBL" id="JACEOR010000384">
    <property type="protein sequence ID" value="MBA4505465.1"/>
    <property type="molecule type" value="Genomic_DNA"/>
</dbReference>
<dbReference type="AlphaFoldDB" id="A0A6C1U4A7"/>
<dbReference type="GO" id="GO:0005886">
    <property type="term" value="C:plasma membrane"/>
    <property type="evidence" value="ECO:0007669"/>
    <property type="project" value="UniProtKB-SubCell"/>
</dbReference>
<feature type="transmembrane region" description="Helical" evidence="7">
    <location>
        <begin position="519"/>
        <end position="540"/>
    </location>
</feature>
<evidence type="ECO:0000313" key="12">
    <source>
        <dbReference type="Proteomes" id="UP000580709"/>
    </source>
</evidence>
<accession>A0A6C1U4A7</accession>
<feature type="domain" description="Membrane transport protein MMPL" evidence="8">
    <location>
        <begin position="87"/>
        <end position="335"/>
    </location>
</feature>
<dbReference type="InterPro" id="IPR004869">
    <property type="entry name" value="MMPL_dom"/>
</dbReference>
<evidence type="ECO:0000313" key="9">
    <source>
        <dbReference type="EMBL" id="MBA4505465.1"/>
    </source>
</evidence>
<name>A0A6C1U4A7_9CORY</name>
<dbReference type="Pfam" id="PF03176">
    <property type="entry name" value="MMPL"/>
    <property type="match status" value="2"/>
</dbReference>
<gene>
    <name evidence="10" type="ORF">EKI59_01355</name>
    <name evidence="9" type="ORF">H0H28_09070</name>
</gene>
<feature type="transmembrane region" description="Helical" evidence="7">
    <location>
        <begin position="167"/>
        <end position="184"/>
    </location>
</feature>
<dbReference type="SUPFAM" id="SSF82866">
    <property type="entry name" value="Multidrug efflux transporter AcrB transmembrane domain"/>
    <property type="match status" value="2"/>
</dbReference>
<comment type="caution">
    <text evidence="10">The sequence shown here is derived from an EMBL/GenBank/DDBJ whole genome shotgun (WGS) entry which is preliminary data.</text>
</comment>
<evidence type="ECO:0000256" key="2">
    <source>
        <dbReference type="ARBA" id="ARBA00010157"/>
    </source>
</evidence>
<keyword evidence="4 7" id="KW-0812">Transmembrane</keyword>
<comment type="subcellular location">
    <subcellularLocation>
        <location evidence="1">Cell membrane</location>
        <topology evidence="1">Multi-pass membrane protein</topology>
    </subcellularLocation>
</comment>